<dbReference type="AlphaFoldDB" id="A0A3M7RUE8"/>
<evidence type="ECO:0000313" key="1">
    <source>
        <dbReference type="EMBL" id="RNA26968.1"/>
    </source>
</evidence>
<accession>A0A3M7RUE8</accession>
<gene>
    <name evidence="1" type="ORF">BpHYR1_036486</name>
</gene>
<proteinExistence type="predicted"/>
<name>A0A3M7RUE8_BRAPC</name>
<organism evidence="1 2">
    <name type="scientific">Brachionus plicatilis</name>
    <name type="common">Marine rotifer</name>
    <name type="synonym">Brachionus muelleri</name>
    <dbReference type="NCBI Taxonomy" id="10195"/>
    <lineage>
        <taxon>Eukaryota</taxon>
        <taxon>Metazoa</taxon>
        <taxon>Spiralia</taxon>
        <taxon>Gnathifera</taxon>
        <taxon>Rotifera</taxon>
        <taxon>Eurotatoria</taxon>
        <taxon>Monogononta</taxon>
        <taxon>Pseudotrocha</taxon>
        <taxon>Ploima</taxon>
        <taxon>Brachionidae</taxon>
        <taxon>Brachionus</taxon>
    </lineage>
</organism>
<evidence type="ECO:0000313" key="2">
    <source>
        <dbReference type="Proteomes" id="UP000276133"/>
    </source>
</evidence>
<keyword evidence="2" id="KW-1185">Reference proteome</keyword>
<protein>
    <submittedName>
        <fullName evidence="1">Uncharacterized protein</fullName>
    </submittedName>
</protein>
<reference evidence="1 2" key="1">
    <citation type="journal article" date="2018" name="Sci. Rep.">
        <title>Genomic signatures of local adaptation to the degree of environmental predictability in rotifers.</title>
        <authorList>
            <person name="Franch-Gras L."/>
            <person name="Hahn C."/>
            <person name="Garcia-Roger E.M."/>
            <person name="Carmona M.J."/>
            <person name="Serra M."/>
            <person name="Gomez A."/>
        </authorList>
    </citation>
    <scope>NUCLEOTIDE SEQUENCE [LARGE SCALE GENOMIC DNA]</scope>
    <source>
        <strain evidence="1">HYR1</strain>
    </source>
</reference>
<dbReference type="Proteomes" id="UP000276133">
    <property type="component" value="Unassembled WGS sequence"/>
</dbReference>
<dbReference type="EMBL" id="REGN01002628">
    <property type="protein sequence ID" value="RNA26968.1"/>
    <property type="molecule type" value="Genomic_DNA"/>
</dbReference>
<comment type="caution">
    <text evidence="1">The sequence shown here is derived from an EMBL/GenBank/DDBJ whole genome shotgun (WGS) entry which is preliminary data.</text>
</comment>
<sequence length="74" mass="8710">MQMPILDRILVIKFLSESFKAPFWLNTEQDDPTKAAVFNMHLEIRSDSSFLFKDTSEISFLMVNQQKYFCLAKD</sequence>